<organism evidence="7 8">
    <name type="scientific">Muribaculum gordoncarteri</name>
    <dbReference type="NCBI Taxonomy" id="2530390"/>
    <lineage>
        <taxon>Bacteria</taxon>
        <taxon>Pseudomonadati</taxon>
        <taxon>Bacteroidota</taxon>
        <taxon>Bacteroidia</taxon>
        <taxon>Bacteroidales</taxon>
        <taxon>Muribaculaceae</taxon>
        <taxon>Muribaculum</taxon>
    </lineage>
</organism>
<gene>
    <name evidence="7" type="ORF">E7746_05425</name>
</gene>
<dbReference type="RefSeq" id="WP_136410104.1">
    <property type="nucleotide sequence ID" value="NZ_CP039393.1"/>
</dbReference>
<evidence type="ECO:0000256" key="2">
    <source>
        <dbReference type="ARBA" id="ARBA00022452"/>
    </source>
</evidence>
<dbReference type="OrthoDB" id="712316at2"/>
<feature type="chain" id="PRO_5020698734" evidence="6">
    <location>
        <begin position="20"/>
        <end position="395"/>
    </location>
</feature>
<keyword evidence="3" id="KW-0812">Transmembrane</keyword>
<dbReference type="EMBL" id="CP039393">
    <property type="protein sequence ID" value="QCD35375.1"/>
    <property type="molecule type" value="Genomic_DNA"/>
</dbReference>
<keyword evidence="2" id="KW-1134">Transmembrane beta strand</keyword>
<accession>A0A4P7VNK1</accession>
<reference evidence="7 8" key="1">
    <citation type="submission" date="2019-02" db="EMBL/GenBank/DDBJ databases">
        <title>Isolation and identification of novel species under the genus Muribaculum.</title>
        <authorList>
            <person name="Miyake S."/>
            <person name="Ding Y."/>
            <person name="Low A."/>
            <person name="Soh M."/>
            <person name="Seedorf H."/>
        </authorList>
    </citation>
    <scope>NUCLEOTIDE SEQUENCE [LARGE SCALE GENOMIC DNA]</scope>
    <source>
        <strain evidence="7 8">TLL-A4</strain>
    </source>
</reference>
<keyword evidence="6" id="KW-0732">Signal</keyword>
<evidence type="ECO:0000256" key="1">
    <source>
        <dbReference type="ARBA" id="ARBA00004442"/>
    </source>
</evidence>
<dbReference type="SUPFAM" id="SSF56954">
    <property type="entry name" value="Outer membrane efflux proteins (OEP)"/>
    <property type="match status" value="1"/>
</dbReference>
<evidence type="ECO:0000256" key="5">
    <source>
        <dbReference type="ARBA" id="ARBA00023237"/>
    </source>
</evidence>
<dbReference type="KEGG" id="mgod:E7746_05425"/>
<keyword evidence="5" id="KW-0998">Cell outer membrane</keyword>
<dbReference type="AlphaFoldDB" id="A0A4P7VNK1"/>
<dbReference type="Gene3D" id="1.20.1600.10">
    <property type="entry name" value="Outer membrane efflux proteins (OEP)"/>
    <property type="match status" value="1"/>
</dbReference>
<dbReference type="GO" id="GO:1990281">
    <property type="term" value="C:efflux pump complex"/>
    <property type="evidence" value="ECO:0007669"/>
    <property type="project" value="TreeGrafter"/>
</dbReference>
<evidence type="ECO:0000313" key="8">
    <source>
        <dbReference type="Proteomes" id="UP000297031"/>
    </source>
</evidence>
<proteinExistence type="predicted"/>
<dbReference type="InterPro" id="IPR051906">
    <property type="entry name" value="TolC-like"/>
</dbReference>
<evidence type="ECO:0000256" key="6">
    <source>
        <dbReference type="SAM" id="SignalP"/>
    </source>
</evidence>
<dbReference type="GO" id="GO:0015562">
    <property type="term" value="F:efflux transmembrane transporter activity"/>
    <property type="evidence" value="ECO:0007669"/>
    <property type="project" value="InterPro"/>
</dbReference>
<protein>
    <submittedName>
        <fullName evidence="7">TolC family protein</fullName>
    </submittedName>
</protein>
<feature type="signal peptide" evidence="6">
    <location>
        <begin position="1"/>
        <end position="19"/>
    </location>
</feature>
<sequence>MKSLIGITTILTISLSAQAQNFDQLLNSVLSNNQAVASSRYANESELLNLKSENNLPDPEVEVEYQWGRHEVGDKFDINVSQGFDWPGVYRARGKAIATASRAMEFLDRSNYIDKKLELKLLFIDIINARKNIALLKSRIGIMDELIDKYTHGQERGELTILDINKIKIERAKLNNSLSSIESDYEMLCSTLVGENGGKECNSLIEQLNEYPDDMILPVDNYEKMLTENNPMNNYSSLMSQSQAQMVQAEKLSRLPGFTLGYHHSWEDGDVFNGLVVGMTLPFFSTRHKVKAAKAMQQSLAYQEESVASQLHATMMGNRNKALSLHRQLDSYGKALGNDDNARLLKMALDGGQISILDYLGEMAYFLEARQDYLDLQYRYNQALAELNKYTLVTE</sequence>
<evidence type="ECO:0000313" key="7">
    <source>
        <dbReference type="EMBL" id="QCD35375.1"/>
    </source>
</evidence>
<evidence type="ECO:0000256" key="3">
    <source>
        <dbReference type="ARBA" id="ARBA00022692"/>
    </source>
</evidence>
<evidence type="ECO:0000256" key="4">
    <source>
        <dbReference type="ARBA" id="ARBA00023136"/>
    </source>
</evidence>
<keyword evidence="8" id="KW-1185">Reference proteome</keyword>
<dbReference type="GO" id="GO:0009279">
    <property type="term" value="C:cell outer membrane"/>
    <property type="evidence" value="ECO:0007669"/>
    <property type="project" value="UniProtKB-SubCell"/>
</dbReference>
<dbReference type="GO" id="GO:0015288">
    <property type="term" value="F:porin activity"/>
    <property type="evidence" value="ECO:0007669"/>
    <property type="project" value="TreeGrafter"/>
</dbReference>
<dbReference type="PANTHER" id="PTHR30026">
    <property type="entry name" value="OUTER MEMBRANE PROTEIN TOLC"/>
    <property type="match status" value="1"/>
</dbReference>
<keyword evidence="4" id="KW-0472">Membrane</keyword>
<name>A0A4P7VNK1_9BACT</name>
<comment type="subcellular location">
    <subcellularLocation>
        <location evidence="1">Cell outer membrane</location>
    </subcellularLocation>
</comment>
<dbReference type="PANTHER" id="PTHR30026:SF20">
    <property type="entry name" value="OUTER MEMBRANE PROTEIN TOLC"/>
    <property type="match status" value="1"/>
</dbReference>
<dbReference type="Proteomes" id="UP000297031">
    <property type="component" value="Chromosome"/>
</dbReference>